<protein>
    <submittedName>
        <fullName evidence="1">Uncharacterized protein</fullName>
    </submittedName>
</protein>
<dbReference type="EMBL" id="LZZI01000073">
    <property type="protein sequence ID" value="OOM59507.1"/>
    <property type="molecule type" value="Genomic_DNA"/>
</dbReference>
<dbReference type="Proteomes" id="UP000190973">
    <property type="component" value="Unassembled WGS sequence"/>
</dbReference>
<name>A0A1S8S233_CLOBE</name>
<dbReference type="AlphaFoldDB" id="A0A1S8S233"/>
<gene>
    <name evidence="1" type="ORF">CLBCK_34570</name>
</gene>
<reference evidence="1 2" key="1">
    <citation type="submission" date="2016-05" db="EMBL/GenBank/DDBJ databases">
        <title>Microbial solvent formation.</title>
        <authorList>
            <person name="Poehlein A."/>
            <person name="Montoya Solano J.D."/>
            <person name="Flitsch S."/>
            <person name="Krabben P."/>
            <person name="Duerre P."/>
            <person name="Daniel R."/>
        </authorList>
    </citation>
    <scope>NUCLEOTIDE SEQUENCE [LARGE SCALE GENOMIC DNA]</scope>
    <source>
        <strain evidence="1 2">DSM 53</strain>
    </source>
</reference>
<accession>A0A1S8S233</accession>
<dbReference type="RefSeq" id="WP_077839844.1">
    <property type="nucleotide sequence ID" value="NZ_JABTAE010000001.1"/>
</dbReference>
<evidence type="ECO:0000313" key="2">
    <source>
        <dbReference type="Proteomes" id="UP000190973"/>
    </source>
</evidence>
<comment type="caution">
    <text evidence="1">The sequence shown here is derived from an EMBL/GenBank/DDBJ whole genome shotgun (WGS) entry which is preliminary data.</text>
</comment>
<evidence type="ECO:0000313" key="1">
    <source>
        <dbReference type="EMBL" id="OOM59507.1"/>
    </source>
</evidence>
<proteinExistence type="predicted"/>
<organism evidence="1 2">
    <name type="scientific">Clostridium beijerinckii</name>
    <name type="common">Clostridium MP</name>
    <dbReference type="NCBI Taxonomy" id="1520"/>
    <lineage>
        <taxon>Bacteria</taxon>
        <taxon>Bacillati</taxon>
        <taxon>Bacillota</taxon>
        <taxon>Clostridia</taxon>
        <taxon>Eubacteriales</taxon>
        <taxon>Clostridiaceae</taxon>
        <taxon>Clostridium</taxon>
    </lineage>
</organism>
<sequence length="66" mass="7635">MIKYNKILENITNKGAGLIRYENIVKIIAKLKEVLDFMIKIAMIEIFASATLAAKYKHKENIKLLR</sequence>